<keyword evidence="2" id="KW-1185">Reference proteome</keyword>
<evidence type="ECO:0000313" key="2">
    <source>
        <dbReference type="Proteomes" id="UP000517753"/>
    </source>
</evidence>
<name>A0A7Y9FKY2_9SPHN</name>
<comment type="caution">
    <text evidence="1">The sequence shown here is derived from an EMBL/GenBank/DDBJ whole genome shotgun (WGS) entry which is preliminary data.</text>
</comment>
<accession>A0A7Y9FKY2</accession>
<reference evidence="1 2" key="2">
    <citation type="submission" date="2020-08" db="EMBL/GenBank/DDBJ databases">
        <title>The Agave Microbiome: Exploring the role of microbial communities in plant adaptations to desert environments.</title>
        <authorList>
            <person name="Partida-Martinez L.P."/>
        </authorList>
    </citation>
    <scope>NUCLEOTIDE SEQUENCE [LARGE SCALE GENOMIC DNA]</scope>
    <source>
        <strain evidence="1 2">AS2.3</strain>
    </source>
</reference>
<protein>
    <submittedName>
        <fullName evidence="1">Uncharacterized protein</fullName>
    </submittedName>
</protein>
<gene>
    <name evidence="1" type="ORF">HD841_000997</name>
</gene>
<dbReference type="AlphaFoldDB" id="A0A7Y9FKY2"/>
<organism evidence="1 2">
    <name type="scientific">Sphingomonas melonis</name>
    <dbReference type="NCBI Taxonomy" id="152682"/>
    <lineage>
        <taxon>Bacteria</taxon>
        <taxon>Pseudomonadati</taxon>
        <taxon>Pseudomonadota</taxon>
        <taxon>Alphaproteobacteria</taxon>
        <taxon>Sphingomonadales</taxon>
        <taxon>Sphingomonadaceae</taxon>
        <taxon>Sphingomonas</taxon>
    </lineage>
</organism>
<dbReference type="Proteomes" id="UP000517753">
    <property type="component" value="Unassembled WGS sequence"/>
</dbReference>
<proteinExistence type="predicted"/>
<reference evidence="1 2" key="1">
    <citation type="submission" date="2020-07" db="EMBL/GenBank/DDBJ databases">
        <authorList>
            <person name="Partida-Martinez L."/>
            <person name="Huntemann M."/>
            <person name="Clum A."/>
            <person name="Wang J."/>
            <person name="Palaniappan K."/>
            <person name="Ritter S."/>
            <person name="Chen I.-M."/>
            <person name="Stamatis D."/>
            <person name="Reddy T."/>
            <person name="O'Malley R."/>
            <person name="Daum C."/>
            <person name="Shapiro N."/>
            <person name="Ivanova N."/>
            <person name="Kyrpides N."/>
            <person name="Woyke T."/>
        </authorList>
    </citation>
    <scope>NUCLEOTIDE SEQUENCE [LARGE SCALE GENOMIC DNA]</scope>
    <source>
        <strain evidence="1 2">AS2.3</strain>
    </source>
</reference>
<evidence type="ECO:0000313" key="1">
    <source>
        <dbReference type="EMBL" id="NYD89228.1"/>
    </source>
</evidence>
<sequence length="56" mass="6147">MNTAVHTSGKGRNGDYVVRIPRPADPLGHALRGVFGETPMPEDLQALLNRLNRVTH</sequence>
<dbReference type="EMBL" id="JACCBY010000001">
    <property type="protein sequence ID" value="NYD89228.1"/>
    <property type="molecule type" value="Genomic_DNA"/>
</dbReference>